<evidence type="ECO:0000313" key="2">
    <source>
        <dbReference type="EMBL" id="KAK8772478.1"/>
    </source>
</evidence>
<evidence type="ECO:0000313" key="3">
    <source>
        <dbReference type="Proteomes" id="UP001321473"/>
    </source>
</evidence>
<dbReference type="AlphaFoldDB" id="A0AAQ4ED01"/>
<sequence>MEYYVYVKFLEDDVKKIAKSRNVKGFHPADVDDFSAGEIYSVYWKATKKLAEAITTPKYSTCQSRKKVKEMRMAAKKRANKEILAVQENRELKEELEAVKKENSMLQHLNMKLQEQLLKCLSAPAARVSNEASIAILDNAAEDRPPRAVTPVPSLPSAEVQNAWSSAEEVTLLQSPQPTTMRIFFSAQQVYGLFFKLQE</sequence>
<accession>A0AAQ4ED01</accession>
<name>A0AAQ4ED01_AMBAM</name>
<reference evidence="2 3" key="1">
    <citation type="journal article" date="2023" name="Arcadia Sci">
        <title>De novo assembly of a long-read Amblyomma americanum tick genome.</title>
        <authorList>
            <person name="Chou S."/>
            <person name="Poskanzer K.E."/>
            <person name="Rollins M."/>
            <person name="Thuy-Boun P.S."/>
        </authorList>
    </citation>
    <scope>NUCLEOTIDE SEQUENCE [LARGE SCALE GENOMIC DNA]</scope>
    <source>
        <strain evidence="2">F_SG_1</strain>
        <tissue evidence="2">Salivary glands</tissue>
    </source>
</reference>
<dbReference type="Proteomes" id="UP001321473">
    <property type="component" value="Unassembled WGS sequence"/>
</dbReference>
<feature type="coiled-coil region" evidence="1">
    <location>
        <begin position="76"/>
        <end position="116"/>
    </location>
</feature>
<protein>
    <submittedName>
        <fullName evidence="2">Uncharacterized protein</fullName>
    </submittedName>
</protein>
<organism evidence="2 3">
    <name type="scientific">Amblyomma americanum</name>
    <name type="common">Lone star tick</name>
    <dbReference type="NCBI Taxonomy" id="6943"/>
    <lineage>
        <taxon>Eukaryota</taxon>
        <taxon>Metazoa</taxon>
        <taxon>Ecdysozoa</taxon>
        <taxon>Arthropoda</taxon>
        <taxon>Chelicerata</taxon>
        <taxon>Arachnida</taxon>
        <taxon>Acari</taxon>
        <taxon>Parasitiformes</taxon>
        <taxon>Ixodida</taxon>
        <taxon>Ixodoidea</taxon>
        <taxon>Ixodidae</taxon>
        <taxon>Amblyomminae</taxon>
        <taxon>Amblyomma</taxon>
    </lineage>
</organism>
<dbReference type="EMBL" id="JARKHS020018257">
    <property type="protein sequence ID" value="KAK8772478.1"/>
    <property type="molecule type" value="Genomic_DNA"/>
</dbReference>
<keyword evidence="1" id="KW-0175">Coiled coil</keyword>
<comment type="caution">
    <text evidence="2">The sequence shown here is derived from an EMBL/GenBank/DDBJ whole genome shotgun (WGS) entry which is preliminary data.</text>
</comment>
<gene>
    <name evidence="2" type="ORF">V5799_024278</name>
</gene>
<keyword evidence="3" id="KW-1185">Reference proteome</keyword>
<evidence type="ECO:0000256" key="1">
    <source>
        <dbReference type="SAM" id="Coils"/>
    </source>
</evidence>
<proteinExistence type="predicted"/>